<evidence type="ECO:0000313" key="2">
    <source>
        <dbReference type="EMBL" id="TDR87073.1"/>
    </source>
</evidence>
<sequence>MTRRAATLGVIAVALAVPAGSMAAKAAAPETSFPARAGKSRLAFECAADKAIWLRVTNPPRGWLADRASVIRIGRTTFRVEIDGASDSFILSDVPLPKMGVTDGLLAAAKAGEELVLAGRAAEQIPGPDRSFPLTGARAKIERLEKACGRRLVRRSGAALSPS</sequence>
<keyword evidence="1" id="KW-0732">Signal</keyword>
<keyword evidence="3" id="KW-1185">Reference proteome</keyword>
<gene>
    <name evidence="2" type="ORF">EV668_4152</name>
</gene>
<accession>A0A4R7BPK0</accession>
<dbReference type="AlphaFoldDB" id="A0A4R7BPK0"/>
<name>A0A4R7BPK0_9HYPH</name>
<feature type="chain" id="PRO_5020496884" description="FecR family protein" evidence="1">
    <location>
        <begin position="27"/>
        <end position="163"/>
    </location>
</feature>
<evidence type="ECO:0008006" key="4">
    <source>
        <dbReference type="Google" id="ProtNLM"/>
    </source>
</evidence>
<organism evidence="2 3">
    <name type="scientific">Enterovirga rhinocerotis</name>
    <dbReference type="NCBI Taxonomy" id="1339210"/>
    <lineage>
        <taxon>Bacteria</taxon>
        <taxon>Pseudomonadati</taxon>
        <taxon>Pseudomonadota</taxon>
        <taxon>Alphaproteobacteria</taxon>
        <taxon>Hyphomicrobiales</taxon>
        <taxon>Methylobacteriaceae</taxon>
        <taxon>Enterovirga</taxon>
    </lineage>
</organism>
<dbReference type="EMBL" id="SNZR01000016">
    <property type="protein sequence ID" value="TDR87073.1"/>
    <property type="molecule type" value="Genomic_DNA"/>
</dbReference>
<dbReference type="Proteomes" id="UP000295122">
    <property type="component" value="Unassembled WGS sequence"/>
</dbReference>
<protein>
    <recommendedName>
        <fullName evidence="4">FecR family protein</fullName>
    </recommendedName>
</protein>
<comment type="caution">
    <text evidence="2">The sequence shown here is derived from an EMBL/GenBank/DDBJ whole genome shotgun (WGS) entry which is preliminary data.</text>
</comment>
<reference evidence="2 3" key="1">
    <citation type="submission" date="2019-03" db="EMBL/GenBank/DDBJ databases">
        <title>Genomic Encyclopedia of Type Strains, Phase IV (KMG-IV): sequencing the most valuable type-strain genomes for metagenomic binning, comparative biology and taxonomic classification.</title>
        <authorList>
            <person name="Goeker M."/>
        </authorList>
    </citation>
    <scope>NUCLEOTIDE SEQUENCE [LARGE SCALE GENOMIC DNA]</scope>
    <source>
        <strain evidence="2 3">DSM 25903</strain>
    </source>
</reference>
<evidence type="ECO:0000256" key="1">
    <source>
        <dbReference type="SAM" id="SignalP"/>
    </source>
</evidence>
<feature type="signal peptide" evidence="1">
    <location>
        <begin position="1"/>
        <end position="26"/>
    </location>
</feature>
<dbReference type="RefSeq" id="WP_133773676.1">
    <property type="nucleotide sequence ID" value="NZ_SNZR01000016.1"/>
</dbReference>
<proteinExistence type="predicted"/>
<evidence type="ECO:0000313" key="3">
    <source>
        <dbReference type="Proteomes" id="UP000295122"/>
    </source>
</evidence>